<feature type="transmembrane region" description="Helical" evidence="1">
    <location>
        <begin position="89"/>
        <end position="108"/>
    </location>
</feature>
<proteinExistence type="predicted"/>
<feature type="transmembrane region" description="Helical" evidence="1">
    <location>
        <begin position="120"/>
        <end position="142"/>
    </location>
</feature>
<evidence type="ECO:0000313" key="3">
    <source>
        <dbReference type="Proteomes" id="UP000767446"/>
    </source>
</evidence>
<organism evidence="2 3">
    <name type="scientific">Gomphosphaeria aponina SAG 52.96 = DSM 107014</name>
    <dbReference type="NCBI Taxonomy" id="1521640"/>
    <lineage>
        <taxon>Bacteria</taxon>
        <taxon>Bacillati</taxon>
        <taxon>Cyanobacteriota</taxon>
        <taxon>Cyanophyceae</taxon>
        <taxon>Oscillatoriophycideae</taxon>
        <taxon>Chroococcales</taxon>
        <taxon>Gomphosphaeriaceae</taxon>
        <taxon>Gomphosphaeria</taxon>
    </lineage>
</organism>
<feature type="transmembrane region" description="Helical" evidence="1">
    <location>
        <begin position="58"/>
        <end position="77"/>
    </location>
</feature>
<accession>A0A941GVR4</accession>
<reference evidence="2" key="1">
    <citation type="submission" date="2021-02" db="EMBL/GenBank/DDBJ databases">
        <title>Metagenome analyses of Stigonema ocellatum DSM 106950, Chlorogloea purpurea SAG 13.99 and Gomphosphaeria aponina DSM 107014.</title>
        <authorList>
            <person name="Marter P."/>
            <person name="Huang S."/>
        </authorList>
    </citation>
    <scope>NUCLEOTIDE SEQUENCE</scope>
    <source>
        <strain evidence="2">JP213</strain>
    </source>
</reference>
<evidence type="ECO:0000256" key="1">
    <source>
        <dbReference type="SAM" id="Phobius"/>
    </source>
</evidence>
<evidence type="ECO:0000313" key="2">
    <source>
        <dbReference type="EMBL" id="MBR8828390.1"/>
    </source>
</evidence>
<protein>
    <submittedName>
        <fullName evidence="2">Uncharacterized protein</fullName>
    </submittedName>
</protein>
<keyword evidence="1" id="KW-1133">Transmembrane helix</keyword>
<dbReference type="EMBL" id="JADQBC010000068">
    <property type="protein sequence ID" value="MBR8828390.1"/>
    <property type="molecule type" value="Genomic_DNA"/>
</dbReference>
<feature type="transmembrane region" description="Helical" evidence="1">
    <location>
        <begin position="163"/>
        <end position="181"/>
    </location>
</feature>
<dbReference type="Proteomes" id="UP000767446">
    <property type="component" value="Unassembled WGS sequence"/>
</dbReference>
<feature type="transmembrane region" description="Helical" evidence="1">
    <location>
        <begin position="27"/>
        <end position="52"/>
    </location>
</feature>
<keyword evidence="1" id="KW-0812">Transmembrane</keyword>
<dbReference type="AlphaFoldDB" id="A0A941GVR4"/>
<gene>
    <name evidence="2" type="ORF">DSM107014_10915</name>
</gene>
<comment type="caution">
    <text evidence="2">The sequence shown here is derived from an EMBL/GenBank/DDBJ whole genome shotgun (WGS) entry which is preliminary data.</text>
</comment>
<sequence>MKSISINSVPSWQTGWKVIAKSKWWQFSLITVGSLSSLFYPHVPLIGFAVVAGNSLTFKKALISVISIWLANQLYGFTVRQYPLTFESLTWGIGMAFATVLVTVFVALRPKFTTSFWGYLLWLSAGVIGGSFLYEGSIFLVAQLMGGHGLTTAIFRGIFVKNLLWAVGLSALHCCAMWLALQAAPQYFPLSFPFQSGYRPPGCGKKF</sequence>
<keyword evidence="1" id="KW-0472">Membrane</keyword>
<name>A0A941GVR4_9CHRO</name>